<dbReference type="HOGENOM" id="CLU_1282684_0_0_3"/>
<sequence length="203" mass="23005">MNSELFETSRLLDLMPASGRMMTKIVGKPEQTTIIQTTFPVPWKNNRVIYLNFDLWMNLPKAQRDLVMLRTVSWLCEIQWFKPNINQGIFGVGLVGIFSQLTEADVFGLLVASSLTTIGLMRIWQRNHSTKTELAADEMAVRVATRRGYEAPLAANHLLHGMENVAKLEGRNSFNFTELIRYQNLKAIAGLSPVGIPEKVRKE</sequence>
<reference evidence="1" key="1">
    <citation type="submission" date="2006-06" db="EMBL/GenBank/DDBJ databases">
        <title>Complete sequence of Trichodesmium erythraeum IMS101.</title>
        <authorList>
            <consortium name="US DOE Joint Genome Institute"/>
            <person name="Copeland A."/>
            <person name="Lucas S."/>
            <person name="Lapidus A."/>
            <person name="Barry K."/>
            <person name="Detter J.C."/>
            <person name="Glavina del Rio T."/>
            <person name="Hammon N."/>
            <person name="Israni S."/>
            <person name="Dalin E."/>
            <person name="Tice H."/>
            <person name="Pitluck S."/>
            <person name="Kiss H."/>
            <person name="Munk A.C."/>
            <person name="Brettin T."/>
            <person name="Bruce D."/>
            <person name="Han C."/>
            <person name="Tapia R."/>
            <person name="Gilna P."/>
            <person name="Schmutz J."/>
            <person name="Larimer F."/>
            <person name="Land M."/>
            <person name="Hauser L."/>
            <person name="Kyrpides N."/>
            <person name="Kim E."/>
            <person name="Richardson P."/>
        </authorList>
    </citation>
    <scope>NUCLEOTIDE SEQUENCE [LARGE SCALE GENOMIC DNA]</scope>
    <source>
        <strain evidence="1">IMS101</strain>
    </source>
</reference>
<name>Q10YW9_TRIEI</name>
<accession>Q10YW9</accession>
<dbReference type="RefSeq" id="WP_011612897.1">
    <property type="nucleotide sequence ID" value="NC_008312.1"/>
</dbReference>
<dbReference type="KEGG" id="ter:Tery_3464"/>
<dbReference type="eggNOG" id="COG0501">
    <property type="taxonomic scope" value="Bacteria"/>
</dbReference>
<organism evidence="1">
    <name type="scientific">Trichodesmium erythraeum (strain IMS101)</name>
    <dbReference type="NCBI Taxonomy" id="203124"/>
    <lineage>
        <taxon>Bacteria</taxon>
        <taxon>Bacillati</taxon>
        <taxon>Cyanobacteriota</taxon>
        <taxon>Cyanophyceae</taxon>
        <taxon>Oscillatoriophycideae</taxon>
        <taxon>Oscillatoriales</taxon>
        <taxon>Microcoleaceae</taxon>
        <taxon>Trichodesmium</taxon>
    </lineage>
</organism>
<proteinExistence type="predicted"/>
<evidence type="ECO:0008006" key="2">
    <source>
        <dbReference type="Google" id="ProtNLM"/>
    </source>
</evidence>
<evidence type="ECO:0000313" key="1">
    <source>
        <dbReference type="EMBL" id="ABG52555.1"/>
    </source>
</evidence>
<dbReference type="Pfam" id="PF11780">
    <property type="entry name" value="DUF3318"/>
    <property type="match status" value="1"/>
</dbReference>
<protein>
    <recommendedName>
        <fullName evidence="2">DUF3318 domain-containing protein</fullName>
    </recommendedName>
</protein>
<dbReference type="EMBL" id="CP000393">
    <property type="protein sequence ID" value="ABG52555.1"/>
    <property type="molecule type" value="Genomic_DNA"/>
</dbReference>
<dbReference type="OrthoDB" id="455481at2"/>
<gene>
    <name evidence="1" type="ordered locus">Tery_3464</name>
</gene>
<dbReference type="STRING" id="203124.Tery_3464"/>
<dbReference type="InterPro" id="IPR021751">
    <property type="entry name" value="DUF3318"/>
</dbReference>
<dbReference type="AlphaFoldDB" id="Q10YW9"/>